<protein>
    <submittedName>
        <fullName evidence="1">Uncharacterized protein</fullName>
    </submittedName>
</protein>
<dbReference type="PANTHER" id="PTHR13318:SF95">
    <property type="entry name" value="F-BOX PROTEIN YLR352W"/>
    <property type="match status" value="1"/>
</dbReference>
<proteinExistence type="predicted"/>
<keyword evidence="2" id="KW-1185">Reference proteome</keyword>
<dbReference type="GO" id="GO:0031146">
    <property type="term" value="P:SCF-dependent proteasomal ubiquitin-dependent protein catabolic process"/>
    <property type="evidence" value="ECO:0007669"/>
    <property type="project" value="TreeGrafter"/>
</dbReference>
<dbReference type="InterPro" id="IPR006553">
    <property type="entry name" value="Leu-rich_rpt_Cys-con_subtyp"/>
</dbReference>
<dbReference type="SUPFAM" id="SSF52047">
    <property type="entry name" value="RNI-like"/>
    <property type="match status" value="2"/>
</dbReference>
<evidence type="ECO:0000313" key="2">
    <source>
        <dbReference type="Proteomes" id="UP001142489"/>
    </source>
</evidence>
<dbReference type="PANTHER" id="PTHR13318">
    <property type="entry name" value="PARTNER OF PAIRED, ISOFORM B-RELATED"/>
    <property type="match status" value="1"/>
</dbReference>
<dbReference type="InterPro" id="IPR032675">
    <property type="entry name" value="LRR_dom_sf"/>
</dbReference>
<sequence length="537" mass="60765">MPKRKSVHSLERLCLENVARNMEHVWVKDYSTDAYLRRYHCRYSVGPFSVWAGVLVQELIQCLRERKLLTSSLLCSLLLPQLKELHLTMCPNLVSEPMAHIIAVRCKNLSLLDLRGCSQVPACVLADLVEGLPCLVRLDLAVTQCDTQVLWAVGSSCFRLRQLDITACERVTPDSLIHLAYDPVAKSFRSSALQILEVWGLEPHSDKLDILWALVFVLLALPNLKYIGHDSVAEAVCLIYHQQFDRAQVVPGFPSLKEVASHRRSTHMTEGTPGLTLALREIYGVDETSWPMACAVCPHLEEASFSFMESFDIAQTFLSWRNLVHLAINCSPRRNLRELLPVTSALRARLQSLSLDGYSLEDGSSFHTLLTHCQNLQIVRVILFPPESGGHGWWTGDESPAWQFALPPLHFPHLRDFSLMYSNTEHSQRVMALGKSLISLLRHSPCLEILYLMCLPFPMDEVFQKVLGAPGTALQQLSELSLIQNEVSAHAINLLLSSENKLGYLRLDMCSGMRPTEYKEVKRRIRREGLDVHLVWE</sequence>
<accession>A0A9Q1AXH8</accession>
<dbReference type="GO" id="GO:0019005">
    <property type="term" value="C:SCF ubiquitin ligase complex"/>
    <property type="evidence" value="ECO:0007669"/>
    <property type="project" value="TreeGrafter"/>
</dbReference>
<comment type="caution">
    <text evidence="1">The sequence shown here is derived from an EMBL/GenBank/DDBJ whole genome shotgun (WGS) entry which is preliminary data.</text>
</comment>
<dbReference type="EMBL" id="JAPFRF010000011">
    <property type="protein sequence ID" value="KAJ7317339.1"/>
    <property type="molecule type" value="Genomic_DNA"/>
</dbReference>
<dbReference type="SMART" id="SM00367">
    <property type="entry name" value="LRR_CC"/>
    <property type="match status" value="4"/>
</dbReference>
<gene>
    <name evidence="1" type="ORF">JRQ81_003501</name>
</gene>
<evidence type="ECO:0000313" key="1">
    <source>
        <dbReference type="EMBL" id="KAJ7317339.1"/>
    </source>
</evidence>
<dbReference type="AlphaFoldDB" id="A0A9Q1AXH8"/>
<reference evidence="1" key="1">
    <citation type="journal article" date="2023" name="DNA Res.">
        <title>Chromosome-level genome assembly of Phrynocephalus forsythii using third-generation DNA sequencing and Hi-C analysis.</title>
        <authorList>
            <person name="Qi Y."/>
            <person name="Zhao W."/>
            <person name="Zhao Y."/>
            <person name="Niu C."/>
            <person name="Cao S."/>
            <person name="Zhang Y."/>
        </authorList>
    </citation>
    <scope>NUCLEOTIDE SEQUENCE</scope>
    <source>
        <tissue evidence="1">Muscle</tissue>
    </source>
</reference>
<dbReference type="OrthoDB" id="16120at2759"/>
<organism evidence="1 2">
    <name type="scientific">Phrynocephalus forsythii</name>
    <dbReference type="NCBI Taxonomy" id="171643"/>
    <lineage>
        <taxon>Eukaryota</taxon>
        <taxon>Metazoa</taxon>
        <taxon>Chordata</taxon>
        <taxon>Craniata</taxon>
        <taxon>Vertebrata</taxon>
        <taxon>Euteleostomi</taxon>
        <taxon>Lepidosauria</taxon>
        <taxon>Squamata</taxon>
        <taxon>Bifurcata</taxon>
        <taxon>Unidentata</taxon>
        <taxon>Episquamata</taxon>
        <taxon>Toxicofera</taxon>
        <taxon>Iguania</taxon>
        <taxon>Acrodonta</taxon>
        <taxon>Agamidae</taxon>
        <taxon>Agaminae</taxon>
        <taxon>Phrynocephalus</taxon>
    </lineage>
</organism>
<dbReference type="Gene3D" id="3.80.10.10">
    <property type="entry name" value="Ribonuclease Inhibitor"/>
    <property type="match status" value="2"/>
</dbReference>
<dbReference type="Proteomes" id="UP001142489">
    <property type="component" value="Unassembled WGS sequence"/>
</dbReference>
<name>A0A9Q1AXH8_9SAUR</name>